<dbReference type="InterPro" id="IPR001296">
    <property type="entry name" value="Glyco_trans_1"/>
</dbReference>
<evidence type="ECO:0000259" key="3">
    <source>
        <dbReference type="Pfam" id="PF13439"/>
    </source>
</evidence>
<dbReference type="InterPro" id="IPR050194">
    <property type="entry name" value="Glycosyltransferase_grp1"/>
</dbReference>
<keyword evidence="5" id="KW-1185">Reference proteome</keyword>
<evidence type="ECO:0000256" key="1">
    <source>
        <dbReference type="SAM" id="MobiDB-lite"/>
    </source>
</evidence>
<dbReference type="EMBL" id="NIZW01000012">
    <property type="protein sequence ID" value="PHQ34279.1"/>
    <property type="molecule type" value="Genomic_DNA"/>
</dbReference>
<dbReference type="GO" id="GO:0016757">
    <property type="term" value="F:glycosyltransferase activity"/>
    <property type="evidence" value="ECO:0007669"/>
    <property type="project" value="InterPro"/>
</dbReference>
<feature type="compositionally biased region" description="Polar residues" evidence="1">
    <location>
        <begin position="1"/>
        <end position="19"/>
    </location>
</feature>
<dbReference type="Pfam" id="PF13439">
    <property type="entry name" value="Glyco_transf_4"/>
    <property type="match status" value="1"/>
</dbReference>
<sequence length="402" mass="45578">MQSGTHFSPLNQEQRQTAHSGGCLTFPREQVDRVKLTHHWLVNMRGGEKVLEQFCKMFPAADIQCLVHDRNNLTGVIAQRNISSSFLQWVPFGRQLYKQAMPLHPLLIKSMRIKNADLVICSDASMIKGIQVPDDCFLVCYCHSPPRYLWEMQDEYFGDHAAFGSRIKKAVFKFCTPYCRRFDHNSAQRVNLFIANSEFVANRIKQYYGRDSVVVHPPVDVNSFSPDRPRSDFYLVVSALTPYKRIDLAVSAFQESGKRLVVIGDGPERKKLERAAADNIVFLGKQPFSVLKEHYETCRAFVFPGIEDFGITPVEAQAAGAPVIAFGMGGALETVVEDHTGIFFKKQTTWSLNEALSRIDELYDCNPHLHSCCRKHAEHFNPGVFRSKFSKEVENTVADGHI</sequence>
<gene>
    <name evidence="4" type="ORF">CEE69_16770</name>
</gene>
<feature type="domain" description="Glycosyl transferase family 1" evidence="2">
    <location>
        <begin position="231"/>
        <end position="359"/>
    </location>
</feature>
<proteinExistence type="predicted"/>
<evidence type="ECO:0000259" key="2">
    <source>
        <dbReference type="Pfam" id="PF00534"/>
    </source>
</evidence>
<organism evidence="4 5">
    <name type="scientific">Rhodopirellula bahusiensis</name>
    <dbReference type="NCBI Taxonomy" id="2014065"/>
    <lineage>
        <taxon>Bacteria</taxon>
        <taxon>Pseudomonadati</taxon>
        <taxon>Planctomycetota</taxon>
        <taxon>Planctomycetia</taxon>
        <taxon>Pirellulales</taxon>
        <taxon>Pirellulaceae</taxon>
        <taxon>Rhodopirellula</taxon>
    </lineage>
</organism>
<name>A0A2G1W6L2_9BACT</name>
<dbReference type="AlphaFoldDB" id="A0A2G1W6L2"/>
<dbReference type="Gene3D" id="3.40.50.2000">
    <property type="entry name" value="Glycogen Phosphorylase B"/>
    <property type="match status" value="2"/>
</dbReference>
<reference evidence="4 5" key="1">
    <citation type="submission" date="2017-06" db="EMBL/GenBank/DDBJ databases">
        <title>Description of Rhodopirellula bahusiensis sp. nov.</title>
        <authorList>
            <person name="Kizina J."/>
            <person name="Harder J."/>
        </authorList>
    </citation>
    <scope>NUCLEOTIDE SEQUENCE [LARGE SCALE GENOMIC DNA]</scope>
    <source>
        <strain evidence="4 5">SWK21</strain>
    </source>
</reference>
<dbReference type="PANTHER" id="PTHR45947">
    <property type="entry name" value="SULFOQUINOVOSYL TRANSFERASE SQD2"/>
    <property type="match status" value="1"/>
</dbReference>
<dbReference type="OrthoDB" id="9801609at2"/>
<dbReference type="PANTHER" id="PTHR45947:SF3">
    <property type="entry name" value="SULFOQUINOVOSYL TRANSFERASE SQD2"/>
    <property type="match status" value="1"/>
</dbReference>
<dbReference type="RefSeq" id="WP_099261786.1">
    <property type="nucleotide sequence ID" value="NZ_NIZW01000012.1"/>
</dbReference>
<protein>
    <submittedName>
        <fullName evidence="4">Glycosyl transferase</fullName>
    </submittedName>
</protein>
<dbReference type="Proteomes" id="UP000225740">
    <property type="component" value="Unassembled WGS sequence"/>
</dbReference>
<dbReference type="GeneID" id="90609711"/>
<keyword evidence="4" id="KW-0808">Transferase</keyword>
<comment type="caution">
    <text evidence="4">The sequence shown here is derived from an EMBL/GenBank/DDBJ whole genome shotgun (WGS) entry which is preliminary data.</text>
</comment>
<evidence type="ECO:0000313" key="5">
    <source>
        <dbReference type="Proteomes" id="UP000225740"/>
    </source>
</evidence>
<dbReference type="SUPFAM" id="SSF53756">
    <property type="entry name" value="UDP-Glycosyltransferase/glycogen phosphorylase"/>
    <property type="match status" value="1"/>
</dbReference>
<accession>A0A2G1W6L2</accession>
<dbReference type="Pfam" id="PF00534">
    <property type="entry name" value="Glycos_transf_1"/>
    <property type="match status" value="1"/>
</dbReference>
<feature type="domain" description="Glycosyltransferase subfamily 4-like N-terminal" evidence="3">
    <location>
        <begin position="45"/>
        <end position="222"/>
    </location>
</feature>
<feature type="region of interest" description="Disordered" evidence="1">
    <location>
        <begin position="1"/>
        <end position="22"/>
    </location>
</feature>
<dbReference type="InterPro" id="IPR028098">
    <property type="entry name" value="Glyco_trans_4-like_N"/>
</dbReference>
<evidence type="ECO:0000313" key="4">
    <source>
        <dbReference type="EMBL" id="PHQ34279.1"/>
    </source>
</evidence>